<evidence type="ECO:0000313" key="1">
    <source>
        <dbReference type="EMBL" id="ETO10279.1"/>
    </source>
</evidence>
<comment type="caution">
    <text evidence="1">The sequence shown here is derived from an EMBL/GenBank/DDBJ whole genome shotgun (WGS) entry which is preliminary data.</text>
</comment>
<evidence type="ECO:0000313" key="2">
    <source>
        <dbReference type="Proteomes" id="UP000023152"/>
    </source>
</evidence>
<accession>X6M8P0</accession>
<organism evidence="1 2">
    <name type="scientific">Reticulomyxa filosa</name>
    <dbReference type="NCBI Taxonomy" id="46433"/>
    <lineage>
        <taxon>Eukaryota</taxon>
        <taxon>Sar</taxon>
        <taxon>Rhizaria</taxon>
        <taxon>Retaria</taxon>
        <taxon>Foraminifera</taxon>
        <taxon>Monothalamids</taxon>
        <taxon>Reticulomyxidae</taxon>
        <taxon>Reticulomyxa</taxon>
    </lineage>
</organism>
<sequence>MSQMVYIYCKQFLKKKLIFLKKLHYHENSFVLTTTERLERSVSSFCFEKGTKKQKTPLKQRERTKTLKSILFCMSNLPSCFPTLRHNGSSDSEQSFLFLSSPFNDKKRIIILDWDDTLLPTSYLLCNPGLLQIPYHLLPNDFRTKLQELEAIVLELMLKLIKLDNCHCYIVSNAMSNWILFSCQTYFPTLFRQIFYDLQRGSSGHNNNGQKPSGLFYGENSSLMTMSKPTGFMEIVYIYVYRRFQTFDFRERKSKVVVVR</sequence>
<dbReference type="PANTHER" id="PTHR38899">
    <property type="entry name" value="DOMAIN OOKINETE PROTEIN, PUTATIVE-RELATED"/>
    <property type="match status" value="1"/>
</dbReference>
<dbReference type="PANTHER" id="PTHR38899:SF1">
    <property type="entry name" value="PROTEIN KINASE"/>
    <property type="match status" value="1"/>
</dbReference>
<name>X6M8P0_RETFI</name>
<dbReference type="OrthoDB" id="166018at2759"/>
<gene>
    <name evidence="1" type="ORF">RFI_27097</name>
</gene>
<dbReference type="EMBL" id="ASPP01023555">
    <property type="protein sequence ID" value="ETO10279.1"/>
    <property type="molecule type" value="Genomic_DNA"/>
</dbReference>
<protein>
    <submittedName>
        <fullName evidence="1">Uncharacterized protein</fullName>
    </submittedName>
</protein>
<proteinExistence type="predicted"/>
<keyword evidence="2" id="KW-1185">Reference proteome</keyword>
<dbReference type="AlphaFoldDB" id="X6M8P0"/>
<dbReference type="Proteomes" id="UP000023152">
    <property type="component" value="Unassembled WGS sequence"/>
</dbReference>
<reference evidence="1 2" key="1">
    <citation type="journal article" date="2013" name="Curr. Biol.">
        <title>The Genome of the Foraminiferan Reticulomyxa filosa.</title>
        <authorList>
            <person name="Glockner G."/>
            <person name="Hulsmann N."/>
            <person name="Schleicher M."/>
            <person name="Noegel A.A."/>
            <person name="Eichinger L."/>
            <person name="Gallinger C."/>
            <person name="Pawlowski J."/>
            <person name="Sierra R."/>
            <person name="Euteneuer U."/>
            <person name="Pillet L."/>
            <person name="Moustafa A."/>
            <person name="Platzer M."/>
            <person name="Groth M."/>
            <person name="Szafranski K."/>
            <person name="Schliwa M."/>
        </authorList>
    </citation>
    <scope>NUCLEOTIDE SEQUENCE [LARGE SCALE GENOMIC DNA]</scope>
</reference>